<comment type="caution">
    <text evidence="1">The sequence shown here is derived from an EMBL/GenBank/DDBJ whole genome shotgun (WGS) entry which is preliminary data.</text>
</comment>
<accession>A0A645HWG1</accession>
<name>A0A645HWG1_9ZZZZ</name>
<reference evidence="1" key="1">
    <citation type="submission" date="2019-08" db="EMBL/GenBank/DDBJ databases">
        <authorList>
            <person name="Kucharzyk K."/>
            <person name="Murdoch R.W."/>
            <person name="Higgins S."/>
            <person name="Loffler F."/>
        </authorList>
    </citation>
    <scope>NUCLEOTIDE SEQUENCE</scope>
</reference>
<evidence type="ECO:0000313" key="1">
    <source>
        <dbReference type="EMBL" id="MPN43391.1"/>
    </source>
</evidence>
<dbReference type="EMBL" id="VSSQ01101766">
    <property type="protein sequence ID" value="MPN43391.1"/>
    <property type="molecule type" value="Genomic_DNA"/>
</dbReference>
<organism evidence="1">
    <name type="scientific">bioreactor metagenome</name>
    <dbReference type="NCBI Taxonomy" id="1076179"/>
    <lineage>
        <taxon>unclassified sequences</taxon>
        <taxon>metagenomes</taxon>
        <taxon>ecological metagenomes</taxon>
    </lineage>
</organism>
<sequence>MCHKCGQHSRQVHVNAVGLFAAGFGPCVEPPRGMTNDAKVFDVLELHLLRNRHLHGLIRQLAVAQLLASRPDHLPCLSAQGLRVHTPAFGSRGQQHGAGTRPQFTVLDIRVLDGSGAAREMHSHDRIHISGIRIAMHAIHLGPIGVQLFGQNHG</sequence>
<protein>
    <submittedName>
        <fullName evidence="1">Uncharacterized protein</fullName>
    </submittedName>
</protein>
<dbReference type="AlphaFoldDB" id="A0A645HWG1"/>
<proteinExistence type="predicted"/>
<gene>
    <name evidence="1" type="ORF">SDC9_190950</name>
</gene>